<evidence type="ECO:0008006" key="3">
    <source>
        <dbReference type="Google" id="ProtNLM"/>
    </source>
</evidence>
<keyword evidence="2" id="KW-1185">Reference proteome</keyword>
<accession>A0A9Q1E7Y7</accession>
<dbReference type="Proteomes" id="UP001152622">
    <property type="component" value="Chromosome 22"/>
</dbReference>
<reference evidence="1" key="1">
    <citation type="journal article" date="2023" name="Science">
        <title>Genome structures resolve the early diversification of teleost fishes.</title>
        <authorList>
            <person name="Parey E."/>
            <person name="Louis A."/>
            <person name="Montfort J."/>
            <person name="Bouchez O."/>
            <person name="Roques C."/>
            <person name="Iampietro C."/>
            <person name="Lluch J."/>
            <person name="Castinel A."/>
            <person name="Donnadieu C."/>
            <person name="Desvignes T."/>
            <person name="Floi Bucao C."/>
            <person name="Jouanno E."/>
            <person name="Wen M."/>
            <person name="Mejri S."/>
            <person name="Dirks R."/>
            <person name="Jansen H."/>
            <person name="Henkel C."/>
            <person name="Chen W.J."/>
            <person name="Zahm M."/>
            <person name="Cabau C."/>
            <person name="Klopp C."/>
            <person name="Thompson A.W."/>
            <person name="Robinson-Rechavi M."/>
            <person name="Braasch I."/>
            <person name="Lecointre G."/>
            <person name="Bobe J."/>
            <person name="Postlethwait J.H."/>
            <person name="Berthelot C."/>
            <person name="Roest Crollius H."/>
            <person name="Guiguen Y."/>
        </authorList>
    </citation>
    <scope>NUCLEOTIDE SEQUENCE</scope>
    <source>
        <strain evidence="1">WJC10195</strain>
    </source>
</reference>
<organism evidence="1 2">
    <name type="scientific">Synaphobranchus kaupii</name>
    <name type="common">Kaup's arrowtooth eel</name>
    <dbReference type="NCBI Taxonomy" id="118154"/>
    <lineage>
        <taxon>Eukaryota</taxon>
        <taxon>Metazoa</taxon>
        <taxon>Chordata</taxon>
        <taxon>Craniata</taxon>
        <taxon>Vertebrata</taxon>
        <taxon>Euteleostomi</taxon>
        <taxon>Actinopterygii</taxon>
        <taxon>Neopterygii</taxon>
        <taxon>Teleostei</taxon>
        <taxon>Anguilliformes</taxon>
        <taxon>Synaphobranchidae</taxon>
        <taxon>Synaphobranchus</taxon>
    </lineage>
</organism>
<protein>
    <recommendedName>
        <fullName evidence="3">MULE transposase domain-containing protein</fullName>
    </recommendedName>
</protein>
<evidence type="ECO:0000313" key="2">
    <source>
        <dbReference type="Proteomes" id="UP001152622"/>
    </source>
</evidence>
<proteinExistence type="predicted"/>
<sequence>MRHFSYKYCTLPELTSKRIVICTGREAAIENAIEKVLPTVPIVNCWNHLMQNVKHTVRGCGGTKEDVEVYQAHLNQLLSCMSLTQYHTVKQDISSMWSASFVQYYNISIEDTVIHKRTEEQLKVVVPAPDSKLGIQNQNILADSSATNGQQNVPTHPSKDLKNTDEDINDVLIIDFHLAMFASGARVYHLDHFLTWAIMKGKQDIMSRQLLSKVTFED</sequence>
<evidence type="ECO:0000313" key="1">
    <source>
        <dbReference type="EMBL" id="KAJ8333832.1"/>
    </source>
</evidence>
<name>A0A9Q1E7Y7_SYNKA</name>
<dbReference type="AlphaFoldDB" id="A0A9Q1E7Y7"/>
<gene>
    <name evidence="1" type="ORF">SKAU_G00411510</name>
</gene>
<comment type="caution">
    <text evidence="1">The sequence shown here is derived from an EMBL/GenBank/DDBJ whole genome shotgun (WGS) entry which is preliminary data.</text>
</comment>
<dbReference type="EMBL" id="JAINUF010000022">
    <property type="protein sequence ID" value="KAJ8333832.1"/>
    <property type="molecule type" value="Genomic_DNA"/>
</dbReference>